<keyword evidence="2" id="KW-1185">Reference proteome</keyword>
<reference evidence="1 2" key="1">
    <citation type="submission" date="2017-02" db="EMBL/GenBank/DDBJ databases">
        <authorList>
            <person name="Peterson S.W."/>
        </authorList>
    </citation>
    <scope>NUCLEOTIDE SEQUENCE [LARGE SCALE GENOMIC DNA]</scope>
    <source>
        <strain evidence="1 2">ATCC BAA-909</strain>
    </source>
</reference>
<proteinExistence type="predicted"/>
<organism evidence="1 2">
    <name type="scientific">Treponema berlinense</name>
    <dbReference type="NCBI Taxonomy" id="225004"/>
    <lineage>
        <taxon>Bacteria</taxon>
        <taxon>Pseudomonadati</taxon>
        <taxon>Spirochaetota</taxon>
        <taxon>Spirochaetia</taxon>
        <taxon>Spirochaetales</taxon>
        <taxon>Treponemataceae</taxon>
        <taxon>Treponema</taxon>
    </lineage>
</organism>
<evidence type="ECO:0000313" key="2">
    <source>
        <dbReference type="Proteomes" id="UP000190395"/>
    </source>
</evidence>
<name>A0A1T4PZ22_9SPIR</name>
<dbReference type="AlphaFoldDB" id="A0A1T4PZ22"/>
<accession>A0A1T4PZ22</accession>
<sequence length="239" mass="28290">MEKRLPLILFFSIFVFLSVNFNLVFAQNLNQEQKIQILLWAEKEAFPGFVWNEEEKNLDLKKNENALPVNRLKKTAPFFVQGMLYGWKVEYTPYDKARGVKEYLNFEPVQELTQSELNSIQYKNPAFKDDRLYCRVEFDRSEFQQNLYKSWQTVKNPRIRGVGYGKLQDGFAGIEQACAEAIKNAIREYWRAQIKNKPKEIESRLLICCAPVIGVEAGRYRVMLDFFMETDRILNYEMF</sequence>
<gene>
    <name evidence="1" type="ORF">SAMN02745152_01787</name>
</gene>
<dbReference type="OrthoDB" id="370144at2"/>
<dbReference type="GeneID" id="303368015"/>
<dbReference type="RefSeq" id="WP_078931518.1">
    <property type="nucleotide sequence ID" value="NZ_FUXC01000011.1"/>
</dbReference>
<evidence type="ECO:0000313" key="1">
    <source>
        <dbReference type="EMBL" id="SJZ96794.1"/>
    </source>
</evidence>
<dbReference type="STRING" id="225004.SAMN02745152_01787"/>
<dbReference type="Proteomes" id="UP000190395">
    <property type="component" value="Unassembled WGS sequence"/>
</dbReference>
<dbReference type="EMBL" id="FUXC01000011">
    <property type="protein sequence ID" value="SJZ96794.1"/>
    <property type="molecule type" value="Genomic_DNA"/>
</dbReference>
<protein>
    <submittedName>
        <fullName evidence="1">Uncharacterized protein</fullName>
    </submittedName>
</protein>